<organism evidence="2 3">
    <name type="scientific">Aneurinibacillus thermoaerophilus</name>
    <dbReference type="NCBI Taxonomy" id="143495"/>
    <lineage>
        <taxon>Bacteria</taxon>
        <taxon>Bacillati</taxon>
        <taxon>Bacillota</taxon>
        <taxon>Bacilli</taxon>
        <taxon>Bacillales</taxon>
        <taxon>Paenibacillaceae</taxon>
        <taxon>Aneurinibacillus group</taxon>
        <taxon>Aneurinibacillus</taxon>
    </lineage>
</organism>
<sequence length="45" mass="5537">MSKYPEKCKKLYDKKRQTRLNRTLSELRKELEKPIWKDIIKKSGK</sequence>
<dbReference type="EMBL" id="FNDE01000007">
    <property type="protein sequence ID" value="SDG97636.1"/>
    <property type="molecule type" value="Genomic_DNA"/>
</dbReference>
<keyword evidence="4" id="KW-1185">Reference proteome</keyword>
<evidence type="ECO:0000313" key="4">
    <source>
        <dbReference type="Proteomes" id="UP000826616"/>
    </source>
</evidence>
<accession>A0A1G7YMQ7</accession>
<protein>
    <submittedName>
        <fullName evidence="2">Uncharacterized protein</fullName>
    </submittedName>
</protein>
<dbReference type="GeneID" id="97140764"/>
<evidence type="ECO:0000313" key="1">
    <source>
        <dbReference type="EMBL" id="QYY43627.1"/>
    </source>
</evidence>
<proteinExistence type="predicted"/>
<evidence type="ECO:0000313" key="2">
    <source>
        <dbReference type="EMBL" id="SDG97636.1"/>
    </source>
</evidence>
<dbReference type="RefSeq" id="WP_156424080.1">
    <property type="nucleotide sequence ID" value="NZ_CP080764.1"/>
</dbReference>
<gene>
    <name evidence="1" type="ORF">K3F53_05230</name>
    <name evidence="2" type="ORF">SAMN04489735_100762</name>
</gene>
<dbReference type="EMBL" id="CP080764">
    <property type="protein sequence ID" value="QYY43627.1"/>
    <property type="molecule type" value="Genomic_DNA"/>
</dbReference>
<dbReference type="Proteomes" id="UP000826616">
    <property type="component" value="Chromosome"/>
</dbReference>
<dbReference type="Proteomes" id="UP000198956">
    <property type="component" value="Unassembled WGS sequence"/>
</dbReference>
<evidence type="ECO:0000313" key="3">
    <source>
        <dbReference type="Proteomes" id="UP000198956"/>
    </source>
</evidence>
<name>A0A1G7YMQ7_ANETH</name>
<reference evidence="2 3" key="1">
    <citation type="submission" date="2016-10" db="EMBL/GenBank/DDBJ databases">
        <authorList>
            <person name="de Groot N.N."/>
        </authorList>
    </citation>
    <scope>NUCLEOTIDE SEQUENCE [LARGE SCALE GENOMIC DNA]</scope>
    <source>
        <strain evidence="2 3">L 420-91</strain>
    </source>
</reference>
<reference evidence="1 4" key="2">
    <citation type="submission" date="2021-08" db="EMBL/GenBank/DDBJ databases">
        <title>Complete genome sequence of the strain Aneurinibacillus thermoaerophilus CCM 8960.</title>
        <authorList>
            <person name="Musilova J."/>
            <person name="Kourilova X."/>
            <person name="Pernicova I."/>
            <person name="Bezdicek M."/>
            <person name="Lengerova M."/>
            <person name="Obruca S."/>
            <person name="Sedlar K."/>
        </authorList>
    </citation>
    <scope>NUCLEOTIDE SEQUENCE [LARGE SCALE GENOMIC DNA]</scope>
    <source>
        <strain evidence="1 4">CCM 8960</strain>
    </source>
</reference>
<dbReference type="AlphaFoldDB" id="A0A1G7YMQ7"/>